<dbReference type="Proteomes" id="UP000824469">
    <property type="component" value="Unassembled WGS sequence"/>
</dbReference>
<feature type="non-terminal residue" evidence="1">
    <location>
        <position position="89"/>
    </location>
</feature>
<reference evidence="1 2" key="1">
    <citation type="journal article" date="2021" name="Nat. Plants">
        <title>The Taxus genome provides insights into paclitaxel biosynthesis.</title>
        <authorList>
            <person name="Xiong X."/>
            <person name="Gou J."/>
            <person name="Liao Q."/>
            <person name="Li Y."/>
            <person name="Zhou Q."/>
            <person name="Bi G."/>
            <person name="Li C."/>
            <person name="Du R."/>
            <person name="Wang X."/>
            <person name="Sun T."/>
            <person name="Guo L."/>
            <person name="Liang H."/>
            <person name="Lu P."/>
            <person name="Wu Y."/>
            <person name="Zhang Z."/>
            <person name="Ro D.K."/>
            <person name="Shang Y."/>
            <person name="Huang S."/>
            <person name="Yan J."/>
        </authorList>
    </citation>
    <scope>NUCLEOTIDE SEQUENCE [LARGE SCALE GENOMIC DNA]</scope>
    <source>
        <strain evidence="1">Ta-2019</strain>
    </source>
</reference>
<dbReference type="EMBL" id="JAHRHJ020000004">
    <property type="protein sequence ID" value="KAH9320209.1"/>
    <property type="molecule type" value="Genomic_DNA"/>
</dbReference>
<organism evidence="1 2">
    <name type="scientific">Taxus chinensis</name>
    <name type="common">Chinese yew</name>
    <name type="synonym">Taxus wallichiana var. chinensis</name>
    <dbReference type="NCBI Taxonomy" id="29808"/>
    <lineage>
        <taxon>Eukaryota</taxon>
        <taxon>Viridiplantae</taxon>
        <taxon>Streptophyta</taxon>
        <taxon>Embryophyta</taxon>
        <taxon>Tracheophyta</taxon>
        <taxon>Spermatophyta</taxon>
        <taxon>Pinopsida</taxon>
        <taxon>Pinidae</taxon>
        <taxon>Conifers II</taxon>
        <taxon>Cupressales</taxon>
        <taxon>Taxaceae</taxon>
        <taxon>Taxus</taxon>
    </lineage>
</organism>
<protein>
    <submittedName>
        <fullName evidence="1">Uncharacterized protein</fullName>
    </submittedName>
</protein>
<sequence>MSIRIGIIIKPAMTGMTEGLKGLVKGDEDIEVDMEDEAEVEEGVNSLEELAIHVAHLTIIGTNARRIFPVHFVERGIVMKSAQTCMSIS</sequence>
<name>A0AA38LCV1_TAXCH</name>
<gene>
    <name evidence="1" type="ORF">KI387_021978</name>
</gene>
<accession>A0AA38LCV1</accession>
<proteinExistence type="predicted"/>
<dbReference type="AlphaFoldDB" id="A0AA38LCV1"/>
<evidence type="ECO:0000313" key="1">
    <source>
        <dbReference type="EMBL" id="KAH9320209.1"/>
    </source>
</evidence>
<keyword evidence="2" id="KW-1185">Reference proteome</keyword>
<comment type="caution">
    <text evidence="1">The sequence shown here is derived from an EMBL/GenBank/DDBJ whole genome shotgun (WGS) entry which is preliminary data.</text>
</comment>
<evidence type="ECO:0000313" key="2">
    <source>
        <dbReference type="Proteomes" id="UP000824469"/>
    </source>
</evidence>